<dbReference type="AlphaFoldDB" id="A0A1I6PBU8"/>
<proteinExistence type="predicted"/>
<dbReference type="Gene3D" id="1.10.260.40">
    <property type="entry name" value="lambda repressor-like DNA-binding domains"/>
    <property type="match status" value="1"/>
</dbReference>
<dbReference type="InterPro" id="IPR010982">
    <property type="entry name" value="Lambda_DNA-bd_dom_sf"/>
</dbReference>
<evidence type="ECO:0000313" key="3">
    <source>
        <dbReference type="Proteomes" id="UP000198852"/>
    </source>
</evidence>
<dbReference type="GO" id="GO:0003677">
    <property type="term" value="F:DNA binding"/>
    <property type="evidence" value="ECO:0007669"/>
    <property type="project" value="InterPro"/>
</dbReference>
<dbReference type="InterPro" id="IPR043917">
    <property type="entry name" value="DUF5753"/>
</dbReference>
<name>A0A1I6PBU8_9PSEU</name>
<dbReference type="CDD" id="cd00093">
    <property type="entry name" value="HTH_XRE"/>
    <property type="match status" value="1"/>
</dbReference>
<dbReference type="Proteomes" id="UP000198852">
    <property type="component" value="Unassembled WGS sequence"/>
</dbReference>
<gene>
    <name evidence="2" type="ORF">SAMN05660874_00639</name>
</gene>
<dbReference type="EMBL" id="FOZX01000001">
    <property type="protein sequence ID" value="SFS37682.1"/>
    <property type="molecule type" value="Genomic_DNA"/>
</dbReference>
<dbReference type="InterPro" id="IPR001387">
    <property type="entry name" value="Cro/C1-type_HTH"/>
</dbReference>
<dbReference type="OrthoDB" id="2991476at2"/>
<keyword evidence="3" id="KW-1185">Reference proteome</keyword>
<dbReference type="Pfam" id="PF13560">
    <property type="entry name" value="HTH_31"/>
    <property type="match status" value="1"/>
</dbReference>
<dbReference type="PROSITE" id="PS50943">
    <property type="entry name" value="HTH_CROC1"/>
    <property type="match status" value="1"/>
</dbReference>
<dbReference type="STRING" id="95161.SAMN05660874_00639"/>
<evidence type="ECO:0000259" key="1">
    <source>
        <dbReference type="PROSITE" id="PS50943"/>
    </source>
</evidence>
<protein>
    <submittedName>
        <fullName evidence="2">Helix-turn-helix domain-containing protein</fullName>
    </submittedName>
</protein>
<accession>A0A1I6PBU8</accession>
<dbReference type="RefSeq" id="WP_093413528.1">
    <property type="nucleotide sequence ID" value="NZ_FOZX01000001.1"/>
</dbReference>
<feature type="domain" description="HTH cro/C1-type" evidence="1">
    <location>
        <begin position="18"/>
        <end position="72"/>
    </location>
</feature>
<dbReference type="Pfam" id="PF19054">
    <property type="entry name" value="DUF5753"/>
    <property type="match status" value="1"/>
</dbReference>
<reference evidence="3" key="1">
    <citation type="submission" date="2016-10" db="EMBL/GenBank/DDBJ databases">
        <authorList>
            <person name="Varghese N."/>
            <person name="Submissions S."/>
        </authorList>
    </citation>
    <scope>NUCLEOTIDE SEQUENCE [LARGE SCALE GENOMIC DNA]</scope>
    <source>
        <strain evidence="3">DSM 44771</strain>
    </source>
</reference>
<evidence type="ECO:0000313" key="2">
    <source>
        <dbReference type="EMBL" id="SFS37682.1"/>
    </source>
</evidence>
<sequence>MTRTTKANPRARALGAELRQLREEAGFGVRELGRVLGVGHTTIWRYESGLKPPTPEEAASVLTALGVKGEAKERIIGGARTVRDPDWLTSGFPGVKEKAAVMADFERTATGITEVQMHVVPGILQTREYMSAIMRGLPRETREARIAFRLSRREVLDSTRSPEYVAVLGEAMFHDMIGGHAVFAEQLRYLMEVEDRSKVTVQILPFGAHDWHAAHAGSFMLLEFADQDPIVHLEHYRALAFLRNVRDVRDYREAVADLRSRALPPVESRDFIRSRVEAIESELR</sequence>
<dbReference type="SUPFAM" id="SSF47413">
    <property type="entry name" value="lambda repressor-like DNA-binding domains"/>
    <property type="match status" value="1"/>
</dbReference>
<dbReference type="SMART" id="SM00530">
    <property type="entry name" value="HTH_XRE"/>
    <property type="match status" value="1"/>
</dbReference>
<organism evidence="2 3">
    <name type="scientific">Saccharopolyspora flava</name>
    <dbReference type="NCBI Taxonomy" id="95161"/>
    <lineage>
        <taxon>Bacteria</taxon>
        <taxon>Bacillati</taxon>
        <taxon>Actinomycetota</taxon>
        <taxon>Actinomycetes</taxon>
        <taxon>Pseudonocardiales</taxon>
        <taxon>Pseudonocardiaceae</taxon>
        <taxon>Saccharopolyspora</taxon>
    </lineage>
</organism>